<dbReference type="Gene3D" id="2.60.120.650">
    <property type="entry name" value="Cupin"/>
    <property type="match status" value="1"/>
</dbReference>
<dbReference type="PANTHER" id="PTHR10694:SF106">
    <property type="entry name" value="TRANSCRIPTION FACTOR JUMONJI FAMILY PROTEIN"/>
    <property type="match status" value="1"/>
</dbReference>
<dbReference type="PANTHER" id="PTHR10694">
    <property type="entry name" value="LYSINE-SPECIFIC DEMETHYLASE"/>
    <property type="match status" value="1"/>
</dbReference>
<dbReference type="Proteomes" id="UP000291084">
    <property type="component" value="Chromosome 10"/>
</dbReference>
<evidence type="ECO:0000313" key="1">
    <source>
        <dbReference type="EMBL" id="BAT98728.1"/>
    </source>
</evidence>
<sequence>MNESKDYGGICKIVSPIAASNPAAFVLMKEKKDFKFETNLQPLRLSKWNEKETITFSMSGRKYTYHEFEALANKTFFSRFHCSGGLSSSCVEKEFWHEMMHGEKGTVEYGVNVEGSAFSCDPDDRLGISKWNLKGDPWQQENSVRGTANSQCAASKPKTQVADCIKQCVENKTRMLHWRNNVLPSVKGTNRPEIIYNLRTRKSN</sequence>
<organism evidence="1 2">
    <name type="scientific">Vigna angularis var. angularis</name>
    <dbReference type="NCBI Taxonomy" id="157739"/>
    <lineage>
        <taxon>Eukaryota</taxon>
        <taxon>Viridiplantae</taxon>
        <taxon>Streptophyta</taxon>
        <taxon>Embryophyta</taxon>
        <taxon>Tracheophyta</taxon>
        <taxon>Spermatophyta</taxon>
        <taxon>Magnoliopsida</taxon>
        <taxon>eudicotyledons</taxon>
        <taxon>Gunneridae</taxon>
        <taxon>Pentapetalae</taxon>
        <taxon>rosids</taxon>
        <taxon>fabids</taxon>
        <taxon>Fabales</taxon>
        <taxon>Fabaceae</taxon>
        <taxon>Papilionoideae</taxon>
        <taxon>50 kb inversion clade</taxon>
        <taxon>NPAAA clade</taxon>
        <taxon>indigoferoid/millettioid clade</taxon>
        <taxon>Phaseoleae</taxon>
        <taxon>Vigna</taxon>
    </lineage>
</organism>
<dbReference type="GO" id="GO:0000785">
    <property type="term" value="C:chromatin"/>
    <property type="evidence" value="ECO:0007669"/>
    <property type="project" value="TreeGrafter"/>
</dbReference>
<evidence type="ECO:0000313" key="2">
    <source>
        <dbReference type="Proteomes" id="UP000291084"/>
    </source>
</evidence>
<keyword evidence="2" id="KW-1185">Reference proteome</keyword>
<protein>
    <submittedName>
        <fullName evidence="1">Uncharacterized protein</fullName>
    </submittedName>
</protein>
<accession>A0A0S3T0N3</accession>
<dbReference type="GO" id="GO:0010468">
    <property type="term" value="P:regulation of gene expression"/>
    <property type="evidence" value="ECO:0007669"/>
    <property type="project" value="TreeGrafter"/>
</dbReference>
<proteinExistence type="predicted"/>
<gene>
    <name evidence="1" type="primary">Vigan.10G005400</name>
    <name evidence="1" type="ORF">VIGAN_10005400</name>
</gene>
<name>A0A0S3T0N3_PHAAN</name>
<reference evidence="1 2" key="1">
    <citation type="journal article" date="2015" name="Sci. Rep.">
        <title>The power of single molecule real-time sequencing technology in the de novo assembly of a eukaryotic genome.</title>
        <authorList>
            <person name="Sakai H."/>
            <person name="Naito K."/>
            <person name="Ogiso-Tanaka E."/>
            <person name="Takahashi Y."/>
            <person name="Iseki K."/>
            <person name="Muto C."/>
            <person name="Satou K."/>
            <person name="Teruya K."/>
            <person name="Shiroma A."/>
            <person name="Shimoji M."/>
            <person name="Hirano T."/>
            <person name="Itoh T."/>
            <person name="Kaga A."/>
            <person name="Tomooka N."/>
        </authorList>
    </citation>
    <scope>NUCLEOTIDE SEQUENCE [LARGE SCALE GENOMIC DNA]</scope>
    <source>
        <strain evidence="2">cv. Shumari</strain>
    </source>
</reference>
<dbReference type="GO" id="GO:0005634">
    <property type="term" value="C:nucleus"/>
    <property type="evidence" value="ECO:0007669"/>
    <property type="project" value="TreeGrafter"/>
</dbReference>
<dbReference type="GO" id="GO:0032452">
    <property type="term" value="F:histone demethylase activity"/>
    <property type="evidence" value="ECO:0007669"/>
    <property type="project" value="TreeGrafter"/>
</dbReference>
<dbReference type="AlphaFoldDB" id="A0A0S3T0N3"/>
<dbReference type="EMBL" id="AP015043">
    <property type="protein sequence ID" value="BAT98728.1"/>
    <property type="molecule type" value="Genomic_DNA"/>
</dbReference>